<evidence type="ECO:0000256" key="5">
    <source>
        <dbReference type="ARBA" id="ARBA00022692"/>
    </source>
</evidence>
<dbReference type="GO" id="GO:0050650">
    <property type="term" value="P:chondroitin sulfate proteoglycan biosynthetic process"/>
    <property type="evidence" value="ECO:0007669"/>
    <property type="project" value="TreeGrafter"/>
</dbReference>
<dbReference type="GO" id="GO:0046872">
    <property type="term" value="F:metal ion binding"/>
    <property type="evidence" value="ECO:0007669"/>
    <property type="project" value="UniProtKB-KW"/>
</dbReference>
<keyword evidence="6" id="KW-0479">Metal-binding</keyword>
<keyword evidence="9" id="KW-1133">Transmembrane helix</keyword>
<keyword evidence="8" id="KW-0735">Signal-anchor</keyword>
<name>A0A1I5TAE0_9RHOB</name>
<evidence type="ECO:0000259" key="15">
    <source>
        <dbReference type="Pfam" id="PF19350"/>
    </source>
</evidence>
<keyword evidence="4" id="KW-0808">Transferase</keyword>
<reference evidence="16 17" key="1">
    <citation type="submission" date="2016-10" db="EMBL/GenBank/DDBJ databases">
        <authorList>
            <person name="de Groot N.N."/>
        </authorList>
    </citation>
    <scope>NUCLEOTIDE SEQUENCE [LARGE SCALE GENOMIC DNA]</scope>
    <source>
        <strain evidence="16 17">DSM 19547</strain>
    </source>
</reference>
<evidence type="ECO:0000313" key="16">
    <source>
        <dbReference type="EMBL" id="SFP79992.1"/>
    </source>
</evidence>
<dbReference type="OrthoDB" id="7943907at2"/>
<keyword evidence="17" id="KW-1185">Reference proteome</keyword>
<dbReference type="PANTHER" id="PTHR46025">
    <property type="entry name" value="XYLOSYLTRANSFERASE OXT"/>
    <property type="match status" value="1"/>
</dbReference>
<evidence type="ECO:0000256" key="10">
    <source>
        <dbReference type="ARBA" id="ARBA00023034"/>
    </source>
</evidence>
<gene>
    <name evidence="16" type="ORF">SAMN04488047_11314</name>
</gene>
<dbReference type="InterPro" id="IPR003406">
    <property type="entry name" value="Glyco_trans_14"/>
</dbReference>
<sequence>MAKIAFILLCHKDPQAVIAQARRLTAAGDFVAIHYDARAGQEGYERLRVALAGNPGVTFARRRVRCGWGEWSLVRATLLALKAAERAFPRATHFYMLSGDCMPIKPANYVHAALDADDVDYIECFDFFESGWIKTGLKEERLTYRHIFNERRHKALFYGALDLQKRMGLRRAVPAELEMRIGSQWWCLRRRTVEAVLEFCRTRRDILRFFATTWIPDETFFQTLVPHLVPAAEIRSRTLTFLIFSDYGMPVTFYNDHHDLLMGQDYLFARKISPEAHQLKRRLGELYAAKDVEVRVSGEGRQLYHFLTGQGREGRRVAPRFWEAEATLGRDRELLAVVCKKWHVGRRFADAARAATNVPAVGYLFEEEEAGLPELGGLERSLGKRTRHRRALLRLLFDRFGSDRMMICLDPSRLELLRDVAADRAGLQVLEIECDFSDGDVLAHAARVGLVGSGTPASAREALVPTVRAALAQEADALRDAGGGRFHLMRESATHEENAGAAARFLGIPEARAAEIAGNPHLFD</sequence>
<evidence type="ECO:0000256" key="11">
    <source>
        <dbReference type="ARBA" id="ARBA00023136"/>
    </source>
</evidence>
<protein>
    <recommendedName>
        <fullName evidence="14">Peptide O-xylosyltransferase</fullName>
    </recommendedName>
</protein>
<dbReference type="Proteomes" id="UP000199356">
    <property type="component" value="Unassembled WGS sequence"/>
</dbReference>
<dbReference type="Pfam" id="PF19350">
    <property type="entry name" value="DUF5928"/>
    <property type="match status" value="1"/>
</dbReference>
<evidence type="ECO:0000256" key="2">
    <source>
        <dbReference type="ARBA" id="ARBA00004648"/>
    </source>
</evidence>
<keyword evidence="7" id="KW-0256">Endoplasmic reticulum</keyword>
<dbReference type="Pfam" id="PF02485">
    <property type="entry name" value="Branch"/>
    <property type="match status" value="1"/>
</dbReference>
<evidence type="ECO:0000256" key="3">
    <source>
        <dbReference type="ARBA" id="ARBA00022676"/>
    </source>
</evidence>
<keyword evidence="3" id="KW-0328">Glycosyltransferase</keyword>
<feature type="domain" description="DUF5928" evidence="15">
    <location>
        <begin position="270"/>
        <end position="523"/>
    </location>
</feature>
<dbReference type="InterPro" id="IPR045972">
    <property type="entry name" value="DUF5928"/>
</dbReference>
<dbReference type="GO" id="GO:0016020">
    <property type="term" value="C:membrane"/>
    <property type="evidence" value="ECO:0007669"/>
    <property type="project" value="InterPro"/>
</dbReference>
<dbReference type="GO" id="GO:0015012">
    <property type="term" value="P:heparan sulfate proteoglycan biosynthetic process"/>
    <property type="evidence" value="ECO:0007669"/>
    <property type="project" value="TreeGrafter"/>
</dbReference>
<evidence type="ECO:0000256" key="6">
    <source>
        <dbReference type="ARBA" id="ARBA00022723"/>
    </source>
</evidence>
<dbReference type="GO" id="GO:0030158">
    <property type="term" value="F:protein xylosyltransferase activity"/>
    <property type="evidence" value="ECO:0007669"/>
    <property type="project" value="InterPro"/>
</dbReference>
<accession>A0A1I5TAE0</accession>
<comment type="subcellular location">
    <subcellularLocation>
        <location evidence="2">Endoplasmic reticulum membrane</location>
        <topology evidence="2">Single-pass type II membrane protein</topology>
    </subcellularLocation>
    <subcellularLocation>
        <location evidence="1">Golgi apparatus membrane</location>
        <topology evidence="1">Single-pass type II membrane protein</topology>
    </subcellularLocation>
</comment>
<evidence type="ECO:0000256" key="8">
    <source>
        <dbReference type="ARBA" id="ARBA00022968"/>
    </source>
</evidence>
<keyword evidence="13" id="KW-0325">Glycoprotein</keyword>
<dbReference type="EMBL" id="FOXA01000013">
    <property type="protein sequence ID" value="SFP79992.1"/>
    <property type="molecule type" value="Genomic_DNA"/>
</dbReference>
<keyword evidence="5" id="KW-0812">Transmembrane</keyword>
<evidence type="ECO:0000256" key="14">
    <source>
        <dbReference type="ARBA" id="ARBA00042865"/>
    </source>
</evidence>
<evidence type="ECO:0000256" key="4">
    <source>
        <dbReference type="ARBA" id="ARBA00022679"/>
    </source>
</evidence>
<evidence type="ECO:0000313" key="17">
    <source>
        <dbReference type="Proteomes" id="UP000199356"/>
    </source>
</evidence>
<keyword evidence="10" id="KW-0333">Golgi apparatus</keyword>
<evidence type="ECO:0000256" key="1">
    <source>
        <dbReference type="ARBA" id="ARBA00004323"/>
    </source>
</evidence>
<proteinExistence type="predicted"/>
<dbReference type="STRING" id="441119.SAMN04488047_11314"/>
<evidence type="ECO:0000256" key="7">
    <source>
        <dbReference type="ARBA" id="ARBA00022824"/>
    </source>
</evidence>
<keyword evidence="12" id="KW-1015">Disulfide bond</keyword>
<organism evidence="16 17">
    <name type="scientific">Tranquillimonas alkanivorans</name>
    <dbReference type="NCBI Taxonomy" id="441119"/>
    <lineage>
        <taxon>Bacteria</taxon>
        <taxon>Pseudomonadati</taxon>
        <taxon>Pseudomonadota</taxon>
        <taxon>Alphaproteobacteria</taxon>
        <taxon>Rhodobacterales</taxon>
        <taxon>Roseobacteraceae</taxon>
        <taxon>Tranquillimonas</taxon>
    </lineage>
</organism>
<dbReference type="InterPro" id="IPR043538">
    <property type="entry name" value="XYLT"/>
</dbReference>
<evidence type="ECO:0000256" key="12">
    <source>
        <dbReference type="ARBA" id="ARBA00023157"/>
    </source>
</evidence>
<dbReference type="PANTHER" id="PTHR46025:SF3">
    <property type="entry name" value="XYLOSYLTRANSFERASE OXT"/>
    <property type="match status" value="1"/>
</dbReference>
<dbReference type="RefSeq" id="WP_093423644.1">
    <property type="nucleotide sequence ID" value="NZ_FOXA01000013.1"/>
</dbReference>
<evidence type="ECO:0000256" key="13">
    <source>
        <dbReference type="ARBA" id="ARBA00023180"/>
    </source>
</evidence>
<keyword evidence="11" id="KW-0472">Membrane</keyword>
<dbReference type="AlphaFoldDB" id="A0A1I5TAE0"/>
<evidence type="ECO:0000256" key="9">
    <source>
        <dbReference type="ARBA" id="ARBA00022989"/>
    </source>
</evidence>